<feature type="modified residue" description="4-aspartylphosphate" evidence="5">
    <location>
        <position position="54"/>
    </location>
</feature>
<evidence type="ECO:0000256" key="5">
    <source>
        <dbReference type="PROSITE-ProRule" id="PRU00169"/>
    </source>
</evidence>
<protein>
    <submittedName>
        <fullName evidence="7">Response regulator transcription factor</fullName>
    </submittedName>
</protein>
<dbReference type="InterPro" id="IPR011006">
    <property type="entry name" value="CheY-like_superfamily"/>
</dbReference>
<evidence type="ECO:0000256" key="3">
    <source>
        <dbReference type="ARBA" id="ARBA00023125"/>
    </source>
</evidence>
<dbReference type="RefSeq" id="WP_063698461.1">
    <property type="nucleotide sequence ID" value="NZ_BBIM01000041.1"/>
</dbReference>
<evidence type="ECO:0000259" key="6">
    <source>
        <dbReference type="PROSITE" id="PS50110"/>
    </source>
</evidence>
<feature type="domain" description="Response regulatory" evidence="6">
    <location>
        <begin position="3"/>
        <end position="119"/>
    </location>
</feature>
<dbReference type="SUPFAM" id="SSF52172">
    <property type="entry name" value="CheY-like"/>
    <property type="match status" value="1"/>
</dbReference>
<dbReference type="Gene3D" id="3.40.50.2300">
    <property type="match status" value="1"/>
</dbReference>
<keyword evidence="1 5" id="KW-0597">Phosphoprotein</keyword>
<dbReference type="SMART" id="SM00421">
    <property type="entry name" value="HTH_LUXR"/>
    <property type="match status" value="1"/>
</dbReference>
<reference evidence="8" key="1">
    <citation type="submission" date="2024-06" db="EMBL/GenBank/DDBJ databases">
        <authorList>
            <person name="Chang H.C."/>
            <person name="Mun S.Y."/>
        </authorList>
    </citation>
    <scope>NUCLEOTIDE SEQUENCE [LARGE SCALE GENOMIC DNA]</scope>
    <source>
        <strain evidence="8">KT1</strain>
    </source>
</reference>
<evidence type="ECO:0000313" key="7">
    <source>
        <dbReference type="EMBL" id="WPC21446.1"/>
    </source>
</evidence>
<evidence type="ECO:0000313" key="8">
    <source>
        <dbReference type="Proteomes" id="UP001302696"/>
    </source>
</evidence>
<dbReference type="InterPro" id="IPR016032">
    <property type="entry name" value="Sig_transdc_resp-reg_C-effctor"/>
</dbReference>
<dbReference type="Pfam" id="PF00072">
    <property type="entry name" value="Response_reg"/>
    <property type="match status" value="1"/>
</dbReference>
<dbReference type="InterPro" id="IPR000792">
    <property type="entry name" value="Tscrpt_reg_LuxR_C"/>
</dbReference>
<dbReference type="PROSITE" id="PS50110">
    <property type="entry name" value="RESPONSE_REGULATORY"/>
    <property type="match status" value="1"/>
</dbReference>
<dbReference type="PANTHER" id="PTHR45566:SF2">
    <property type="entry name" value="NARL SUBFAMILY"/>
    <property type="match status" value="1"/>
</dbReference>
<dbReference type="InterPro" id="IPR051015">
    <property type="entry name" value="EvgA-like"/>
</dbReference>
<dbReference type="PANTHER" id="PTHR45566">
    <property type="entry name" value="HTH-TYPE TRANSCRIPTIONAL REGULATOR YHJB-RELATED"/>
    <property type="match status" value="1"/>
</dbReference>
<dbReference type="Proteomes" id="UP001302696">
    <property type="component" value="Chromosome"/>
</dbReference>
<name>A0ABZ0Q3A2_9LACO</name>
<dbReference type="SUPFAM" id="SSF46894">
    <property type="entry name" value="C-terminal effector domain of the bipartite response regulators"/>
    <property type="match status" value="1"/>
</dbReference>
<gene>
    <name evidence="7" type="ORF">N6G96_09300</name>
</gene>
<dbReference type="InterPro" id="IPR001789">
    <property type="entry name" value="Sig_transdc_resp-reg_receiver"/>
</dbReference>
<sequence length="205" mass="23007">MIKIMIVDNHPVFREGLKSVFDSNPDIKVVSEAENGKIALDLLDTVNIDVMLLDIRMPVLNGTSTLSRVKSQFPEVKVIILTTYEDIGVFSKAMALKADGYLLKYATTEIIFQTINDVMNGKVIVSPEMLQNTTDYRNVKYELSEEDLDLLTRIARGEHSSKIAKDLHFSERTIKGRLTSIYSKLGVDSRAAAVAKVMQLELIRL</sequence>
<keyword evidence="3" id="KW-0238">DNA-binding</keyword>
<dbReference type="InterPro" id="IPR058245">
    <property type="entry name" value="NreC/VraR/RcsB-like_REC"/>
</dbReference>
<dbReference type="EMBL" id="CP104778">
    <property type="protein sequence ID" value="WPC21446.1"/>
    <property type="molecule type" value="Genomic_DNA"/>
</dbReference>
<dbReference type="Pfam" id="PF00196">
    <property type="entry name" value="GerE"/>
    <property type="match status" value="1"/>
</dbReference>
<keyword evidence="2" id="KW-0805">Transcription regulation</keyword>
<accession>A0ABZ0Q3A2</accession>
<dbReference type="CDD" id="cd17535">
    <property type="entry name" value="REC_NarL-like"/>
    <property type="match status" value="1"/>
</dbReference>
<evidence type="ECO:0000256" key="2">
    <source>
        <dbReference type="ARBA" id="ARBA00023015"/>
    </source>
</evidence>
<evidence type="ECO:0000256" key="1">
    <source>
        <dbReference type="ARBA" id="ARBA00022553"/>
    </source>
</evidence>
<dbReference type="PRINTS" id="PR00038">
    <property type="entry name" value="HTHLUXR"/>
</dbReference>
<organism evidence="7 8">
    <name type="scientific">Pediococcus inopinatus</name>
    <dbReference type="NCBI Taxonomy" id="114090"/>
    <lineage>
        <taxon>Bacteria</taxon>
        <taxon>Bacillati</taxon>
        <taxon>Bacillota</taxon>
        <taxon>Bacilli</taxon>
        <taxon>Lactobacillales</taxon>
        <taxon>Lactobacillaceae</taxon>
        <taxon>Pediococcus</taxon>
    </lineage>
</organism>
<proteinExistence type="predicted"/>
<dbReference type="SMART" id="SM00448">
    <property type="entry name" value="REC"/>
    <property type="match status" value="1"/>
</dbReference>
<keyword evidence="8" id="KW-1185">Reference proteome</keyword>
<evidence type="ECO:0000256" key="4">
    <source>
        <dbReference type="ARBA" id="ARBA00023163"/>
    </source>
</evidence>
<dbReference type="PROSITE" id="PS00622">
    <property type="entry name" value="HTH_LUXR_1"/>
    <property type="match status" value="1"/>
</dbReference>
<keyword evidence="4" id="KW-0804">Transcription</keyword>